<dbReference type="RefSeq" id="WP_310077984.1">
    <property type="nucleotide sequence ID" value="NZ_JAVDSC010000012.1"/>
</dbReference>
<organism evidence="1 2">
    <name type="scientific">Acinetobacter lwoffii</name>
    <dbReference type="NCBI Taxonomy" id="28090"/>
    <lineage>
        <taxon>Bacteria</taxon>
        <taxon>Pseudomonadati</taxon>
        <taxon>Pseudomonadota</taxon>
        <taxon>Gammaproteobacteria</taxon>
        <taxon>Moraxellales</taxon>
        <taxon>Moraxellaceae</taxon>
        <taxon>Acinetobacter</taxon>
    </lineage>
</organism>
<dbReference type="CDD" id="cd02042">
    <property type="entry name" value="ParAB_family"/>
    <property type="match status" value="1"/>
</dbReference>
<dbReference type="PANTHER" id="PTHR13696">
    <property type="entry name" value="P-LOOP CONTAINING NUCLEOSIDE TRIPHOSPHATE HYDROLASE"/>
    <property type="match status" value="1"/>
</dbReference>
<dbReference type="SUPFAM" id="SSF52540">
    <property type="entry name" value="P-loop containing nucleoside triphosphate hydrolases"/>
    <property type="match status" value="1"/>
</dbReference>
<dbReference type="PANTHER" id="PTHR13696:SF96">
    <property type="entry name" value="COBQ_COBB_MIND_PARA NUCLEOTIDE BINDING DOMAIN-CONTAINING PROTEIN"/>
    <property type="match status" value="1"/>
</dbReference>
<dbReference type="Proteomes" id="UP001262767">
    <property type="component" value="Unassembled WGS sequence"/>
</dbReference>
<gene>
    <name evidence="1" type="ORF">J2X86_002510</name>
</gene>
<sequence>MTKYIALLQLKGGAGKSTITANLCGYLLSQNATVLTVDADIPQGTLSAWASLTSENKNHHHEKAATAEELINILEQAEGQYDYVLIDSPPRMADVMKAILYVSDLSLIPLAATTPDIWATSDMLPMLQEASKERDINARLVFNKLKPTSRSQEIREQAVEVLELPQLETALSDYVAYADVIGFGGNVLNHDHKKAKEQFNTFASEVLLALEPIKA</sequence>
<protein>
    <submittedName>
        <fullName evidence="1">Chromosome partitioning protein</fullName>
    </submittedName>
</protein>
<dbReference type="AlphaFoldDB" id="A0AAW8LKU9"/>
<comment type="caution">
    <text evidence="1">The sequence shown here is derived from an EMBL/GenBank/DDBJ whole genome shotgun (WGS) entry which is preliminary data.</text>
</comment>
<evidence type="ECO:0000313" key="1">
    <source>
        <dbReference type="EMBL" id="MDR6630455.1"/>
    </source>
</evidence>
<evidence type="ECO:0000313" key="2">
    <source>
        <dbReference type="Proteomes" id="UP001262767"/>
    </source>
</evidence>
<proteinExistence type="predicted"/>
<accession>A0AAW8LKU9</accession>
<dbReference type="InterPro" id="IPR027417">
    <property type="entry name" value="P-loop_NTPase"/>
</dbReference>
<dbReference type="EMBL" id="JAVDSC010000012">
    <property type="protein sequence ID" value="MDR6630455.1"/>
    <property type="molecule type" value="Genomic_DNA"/>
</dbReference>
<dbReference type="InterPro" id="IPR050678">
    <property type="entry name" value="DNA_Partitioning_ATPase"/>
</dbReference>
<reference evidence="1" key="1">
    <citation type="submission" date="2023-07" db="EMBL/GenBank/DDBJ databases">
        <title>Sorghum-associated microbial communities from plants grown in Nebraska, USA.</title>
        <authorList>
            <person name="Schachtman D."/>
        </authorList>
    </citation>
    <scope>NUCLEOTIDE SEQUENCE</scope>
    <source>
        <strain evidence="1">BE44</strain>
    </source>
</reference>
<dbReference type="PIRSF" id="PIRSF009320">
    <property type="entry name" value="Nuc_binding_HP_1000"/>
    <property type="match status" value="1"/>
</dbReference>
<name>A0AAW8LKU9_ACILW</name>
<dbReference type="Pfam" id="PF07015">
    <property type="entry name" value="VirC1"/>
    <property type="match status" value="1"/>
</dbReference>
<dbReference type="InterPro" id="IPR009744">
    <property type="entry name" value="VirC1"/>
</dbReference>
<dbReference type="Gene3D" id="3.40.50.300">
    <property type="entry name" value="P-loop containing nucleotide triphosphate hydrolases"/>
    <property type="match status" value="1"/>
</dbReference>